<name>B4I6F0_DROSE</name>
<dbReference type="GO" id="GO:0048149">
    <property type="term" value="P:behavioral response to ethanol"/>
    <property type="evidence" value="ECO:0007669"/>
    <property type="project" value="EnsemblMetazoa"/>
</dbReference>
<keyword evidence="1" id="KW-0812">Transmembrane</keyword>
<dbReference type="KEGG" id="dse:6615204"/>
<reference evidence="2 3" key="1">
    <citation type="journal article" date="2007" name="Nature">
        <title>Evolution of genes and genomes on the Drosophila phylogeny.</title>
        <authorList>
            <consortium name="Drosophila 12 Genomes Consortium"/>
            <person name="Clark A.G."/>
            <person name="Eisen M.B."/>
            <person name="Smith D.R."/>
            <person name="Bergman C.M."/>
            <person name="Oliver B."/>
            <person name="Markow T.A."/>
            <person name="Kaufman T.C."/>
            <person name="Kellis M."/>
            <person name="Gelbart W."/>
            <person name="Iyer V.N."/>
            <person name="Pollard D.A."/>
            <person name="Sackton T.B."/>
            <person name="Larracuente A.M."/>
            <person name="Singh N.D."/>
            <person name="Abad J.P."/>
            <person name="Abt D.N."/>
            <person name="Adryan B."/>
            <person name="Aguade M."/>
            <person name="Akashi H."/>
            <person name="Anderson W.W."/>
            <person name="Aquadro C.F."/>
            <person name="Ardell D.H."/>
            <person name="Arguello R."/>
            <person name="Artieri C.G."/>
            <person name="Barbash D.A."/>
            <person name="Barker D."/>
            <person name="Barsanti P."/>
            <person name="Batterham P."/>
            <person name="Batzoglou S."/>
            <person name="Begun D."/>
            <person name="Bhutkar A."/>
            <person name="Blanco E."/>
            <person name="Bosak S.A."/>
            <person name="Bradley R.K."/>
            <person name="Brand A.D."/>
            <person name="Brent M.R."/>
            <person name="Brooks A.N."/>
            <person name="Brown R.H."/>
            <person name="Butlin R.K."/>
            <person name="Caggese C."/>
            <person name="Calvi B.R."/>
            <person name="Bernardo de Carvalho A."/>
            <person name="Caspi A."/>
            <person name="Castrezana S."/>
            <person name="Celniker S.E."/>
            <person name="Chang J.L."/>
            <person name="Chapple C."/>
            <person name="Chatterji S."/>
            <person name="Chinwalla A."/>
            <person name="Civetta A."/>
            <person name="Clifton S.W."/>
            <person name="Comeron J.M."/>
            <person name="Costello J.C."/>
            <person name="Coyne J.A."/>
            <person name="Daub J."/>
            <person name="David R.G."/>
            <person name="Delcher A.L."/>
            <person name="Delehaunty K."/>
            <person name="Do C.B."/>
            <person name="Ebling H."/>
            <person name="Edwards K."/>
            <person name="Eickbush T."/>
            <person name="Evans J.D."/>
            <person name="Filipski A."/>
            <person name="Findeiss S."/>
            <person name="Freyhult E."/>
            <person name="Fulton L."/>
            <person name="Fulton R."/>
            <person name="Garcia A.C."/>
            <person name="Gardiner A."/>
            <person name="Garfield D.A."/>
            <person name="Garvin B.E."/>
            <person name="Gibson G."/>
            <person name="Gilbert D."/>
            <person name="Gnerre S."/>
            <person name="Godfrey J."/>
            <person name="Good R."/>
            <person name="Gotea V."/>
            <person name="Gravely B."/>
            <person name="Greenberg A.J."/>
            <person name="Griffiths-Jones S."/>
            <person name="Gross S."/>
            <person name="Guigo R."/>
            <person name="Gustafson E.A."/>
            <person name="Haerty W."/>
            <person name="Hahn M.W."/>
            <person name="Halligan D.L."/>
            <person name="Halpern A.L."/>
            <person name="Halter G.M."/>
            <person name="Han M.V."/>
            <person name="Heger A."/>
            <person name="Hillier L."/>
            <person name="Hinrichs A.S."/>
            <person name="Holmes I."/>
            <person name="Hoskins R.A."/>
            <person name="Hubisz M.J."/>
            <person name="Hultmark D."/>
            <person name="Huntley M.A."/>
            <person name="Jaffe D.B."/>
            <person name="Jagadeeshan S."/>
            <person name="Jeck W.R."/>
            <person name="Johnson J."/>
            <person name="Jones C.D."/>
            <person name="Jordan W.C."/>
            <person name="Karpen G.H."/>
            <person name="Kataoka E."/>
            <person name="Keightley P.D."/>
            <person name="Kheradpour P."/>
            <person name="Kirkness E.F."/>
            <person name="Koerich L.B."/>
            <person name="Kristiansen K."/>
            <person name="Kudrna D."/>
            <person name="Kulathinal R.J."/>
            <person name="Kumar S."/>
            <person name="Kwok R."/>
            <person name="Lander E."/>
            <person name="Langley C.H."/>
            <person name="Lapoint R."/>
            <person name="Lazzaro B.P."/>
            <person name="Lee S.J."/>
            <person name="Levesque L."/>
            <person name="Li R."/>
            <person name="Lin C.F."/>
            <person name="Lin M.F."/>
            <person name="Lindblad-Toh K."/>
            <person name="Llopart A."/>
            <person name="Long M."/>
            <person name="Low L."/>
            <person name="Lozovsky E."/>
            <person name="Lu J."/>
            <person name="Luo M."/>
            <person name="Machado C.A."/>
            <person name="Makalowski W."/>
            <person name="Marzo M."/>
            <person name="Matsuda M."/>
            <person name="Matzkin L."/>
            <person name="McAllister B."/>
            <person name="McBride C.S."/>
            <person name="McKernan B."/>
            <person name="McKernan K."/>
            <person name="Mendez-Lago M."/>
            <person name="Minx P."/>
            <person name="Mollenhauer M.U."/>
            <person name="Montooth K."/>
            <person name="Mount S.M."/>
            <person name="Mu X."/>
            <person name="Myers E."/>
            <person name="Negre B."/>
            <person name="Newfeld S."/>
            <person name="Nielsen R."/>
            <person name="Noor M.A."/>
            <person name="O'Grady P."/>
            <person name="Pachter L."/>
            <person name="Papaceit M."/>
            <person name="Parisi M.J."/>
            <person name="Parisi M."/>
            <person name="Parts L."/>
            <person name="Pedersen J.S."/>
            <person name="Pesole G."/>
            <person name="Phillippy A.M."/>
            <person name="Ponting C.P."/>
            <person name="Pop M."/>
            <person name="Porcelli D."/>
            <person name="Powell J.R."/>
            <person name="Prohaska S."/>
            <person name="Pruitt K."/>
            <person name="Puig M."/>
            <person name="Quesneville H."/>
            <person name="Ram K.R."/>
            <person name="Rand D."/>
            <person name="Rasmussen M.D."/>
            <person name="Reed L.K."/>
            <person name="Reenan R."/>
            <person name="Reily A."/>
            <person name="Remington K.A."/>
            <person name="Rieger T.T."/>
            <person name="Ritchie M.G."/>
            <person name="Robin C."/>
            <person name="Rogers Y.H."/>
            <person name="Rohde C."/>
            <person name="Rozas J."/>
            <person name="Rubenfield M.J."/>
            <person name="Ruiz A."/>
            <person name="Russo S."/>
            <person name="Salzberg S.L."/>
            <person name="Sanchez-Gracia A."/>
            <person name="Saranga D.J."/>
            <person name="Sato H."/>
            <person name="Schaeffer S.W."/>
            <person name="Schatz M.C."/>
            <person name="Schlenke T."/>
            <person name="Schwartz R."/>
            <person name="Segarra C."/>
            <person name="Singh R.S."/>
            <person name="Sirot L."/>
            <person name="Sirota M."/>
            <person name="Sisneros N.B."/>
            <person name="Smith C.D."/>
            <person name="Smith T.F."/>
            <person name="Spieth J."/>
            <person name="Stage D.E."/>
            <person name="Stark A."/>
            <person name="Stephan W."/>
            <person name="Strausberg R.L."/>
            <person name="Strempel S."/>
            <person name="Sturgill D."/>
            <person name="Sutton G."/>
            <person name="Sutton G.G."/>
            <person name="Tao W."/>
            <person name="Teichmann S."/>
            <person name="Tobari Y.N."/>
            <person name="Tomimura Y."/>
            <person name="Tsolas J.M."/>
            <person name="Valente V.L."/>
            <person name="Venter E."/>
            <person name="Venter J.C."/>
            <person name="Vicario S."/>
            <person name="Vieira F.G."/>
            <person name="Vilella A.J."/>
            <person name="Villasante A."/>
            <person name="Walenz B."/>
            <person name="Wang J."/>
            <person name="Wasserman M."/>
            <person name="Watts T."/>
            <person name="Wilson D."/>
            <person name="Wilson R.K."/>
            <person name="Wing R.A."/>
            <person name="Wolfner M.F."/>
            <person name="Wong A."/>
            <person name="Wong G.K."/>
            <person name="Wu C.I."/>
            <person name="Wu G."/>
            <person name="Yamamoto D."/>
            <person name="Yang H.P."/>
            <person name="Yang S.P."/>
            <person name="Yorke J.A."/>
            <person name="Yoshida K."/>
            <person name="Zdobnov E."/>
            <person name="Zhang P."/>
            <person name="Zhang Y."/>
            <person name="Zimin A.V."/>
            <person name="Baldwin J."/>
            <person name="Abdouelleil A."/>
            <person name="Abdulkadir J."/>
            <person name="Abebe A."/>
            <person name="Abera B."/>
            <person name="Abreu J."/>
            <person name="Acer S.C."/>
            <person name="Aftuck L."/>
            <person name="Alexander A."/>
            <person name="An P."/>
            <person name="Anderson E."/>
            <person name="Anderson S."/>
            <person name="Arachi H."/>
            <person name="Azer M."/>
            <person name="Bachantsang P."/>
            <person name="Barry A."/>
            <person name="Bayul T."/>
            <person name="Berlin A."/>
            <person name="Bessette D."/>
            <person name="Bloom T."/>
            <person name="Blye J."/>
            <person name="Boguslavskiy L."/>
            <person name="Bonnet C."/>
            <person name="Boukhgalter B."/>
            <person name="Bourzgui I."/>
            <person name="Brown A."/>
            <person name="Cahill P."/>
            <person name="Channer S."/>
            <person name="Cheshatsang Y."/>
            <person name="Chuda L."/>
            <person name="Citroen M."/>
            <person name="Collymore A."/>
            <person name="Cooke P."/>
            <person name="Costello M."/>
            <person name="D'Aco K."/>
            <person name="Daza R."/>
            <person name="De Haan G."/>
            <person name="DeGray S."/>
            <person name="DeMaso C."/>
            <person name="Dhargay N."/>
            <person name="Dooley K."/>
            <person name="Dooley E."/>
            <person name="Doricent M."/>
            <person name="Dorje P."/>
            <person name="Dorjee K."/>
            <person name="Dupes A."/>
            <person name="Elong R."/>
            <person name="Falk J."/>
            <person name="Farina A."/>
            <person name="Faro S."/>
            <person name="Ferguson D."/>
            <person name="Fisher S."/>
            <person name="Foley C.D."/>
            <person name="Franke A."/>
            <person name="Friedrich D."/>
            <person name="Gadbois L."/>
            <person name="Gearin G."/>
            <person name="Gearin C.R."/>
            <person name="Giannoukos G."/>
            <person name="Goode T."/>
            <person name="Graham J."/>
            <person name="Grandbois E."/>
            <person name="Grewal S."/>
            <person name="Gyaltsen K."/>
            <person name="Hafez N."/>
            <person name="Hagos B."/>
            <person name="Hall J."/>
            <person name="Henson C."/>
            <person name="Hollinger A."/>
            <person name="Honan T."/>
            <person name="Huard M.D."/>
            <person name="Hughes L."/>
            <person name="Hurhula B."/>
            <person name="Husby M.E."/>
            <person name="Kamat A."/>
            <person name="Kanga B."/>
            <person name="Kashin S."/>
            <person name="Khazanovich D."/>
            <person name="Kisner P."/>
            <person name="Lance K."/>
            <person name="Lara M."/>
            <person name="Lee W."/>
            <person name="Lennon N."/>
            <person name="Letendre F."/>
            <person name="LeVine R."/>
            <person name="Lipovsky A."/>
            <person name="Liu X."/>
            <person name="Liu J."/>
            <person name="Liu S."/>
            <person name="Lokyitsang T."/>
            <person name="Lokyitsang Y."/>
            <person name="Lubonja R."/>
            <person name="Lui A."/>
            <person name="MacDonald P."/>
            <person name="Magnisalis V."/>
            <person name="Maru K."/>
            <person name="Matthews C."/>
            <person name="McCusker W."/>
            <person name="McDonough S."/>
            <person name="Mehta T."/>
            <person name="Meldrim J."/>
            <person name="Meneus L."/>
            <person name="Mihai O."/>
            <person name="Mihalev A."/>
            <person name="Mihova T."/>
            <person name="Mittelman R."/>
            <person name="Mlenga V."/>
            <person name="Montmayeur A."/>
            <person name="Mulrain L."/>
            <person name="Navidi A."/>
            <person name="Naylor J."/>
            <person name="Negash T."/>
            <person name="Nguyen T."/>
            <person name="Nguyen N."/>
            <person name="Nicol R."/>
            <person name="Norbu C."/>
            <person name="Norbu N."/>
            <person name="Novod N."/>
            <person name="O'Neill B."/>
            <person name="Osman S."/>
            <person name="Markiewicz E."/>
            <person name="Oyono O.L."/>
            <person name="Patti C."/>
            <person name="Phunkhang P."/>
            <person name="Pierre F."/>
            <person name="Priest M."/>
            <person name="Raghuraman S."/>
            <person name="Rege F."/>
            <person name="Reyes R."/>
            <person name="Rise C."/>
            <person name="Rogov P."/>
            <person name="Ross K."/>
            <person name="Ryan E."/>
            <person name="Settipalli S."/>
            <person name="Shea T."/>
            <person name="Sherpa N."/>
            <person name="Shi L."/>
            <person name="Shih D."/>
            <person name="Sparrow T."/>
            <person name="Spaulding J."/>
            <person name="Stalker J."/>
            <person name="Stange-Thomann N."/>
            <person name="Stavropoulos S."/>
            <person name="Stone C."/>
            <person name="Strader C."/>
            <person name="Tesfaye S."/>
            <person name="Thomson T."/>
            <person name="Thoulutsang Y."/>
            <person name="Thoulutsang D."/>
            <person name="Topham K."/>
            <person name="Topping I."/>
            <person name="Tsamla T."/>
            <person name="Vassiliev H."/>
            <person name="Vo A."/>
            <person name="Wangchuk T."/>
            <person name="Wangdi T."/>
            <person name="Weiand M."/>
            <person name="Wilkinson J."/>
            <person name="Wilson A."/>
            <person name="Yadav S."/>
            <person name="Young G."/>
            <person name="Yu Q."/>
            <person name="Zembek L."/>
            <person name="Zhong D."/>
            <person name="Zimmer A."/>
            <person name="Zwirko Z."/>
            <person name="Jaffe D.B."/>
            <person name="Alvarez P."/>
            <person name="Brockman W."/>
            <person name="Butler J."/>
            <person name="Chin C."/>
            <person name="Gnerre S."/>
            <person name="Grabherr M."/>
            <person name="Kleber M."/>
            <person name="Mauceli E."/>
            <person name="MacCallum I."/>
        </authorList>
    </citation>
    <scope>NUCLEOTIDE SEQUENCE [LARGE SCALE GENOMIC DNA]</scope>
    <source>
        <strain evidence="3">Rob3c / Tucson 14021-0248.25</strain>
    </source>
</reference>
<dbReference type="HOGENOM" id="CLU_1058716_0_0_1"/>
<evidence type="ECO:0000256" key="1">
    <source>
        <dbReference type="SAM" id="Phobius"/>
    </source>
</evidence>
<evidence type="ECO:0000313" key="3">
    <source>
        <dbReference type="Proteomes" id="UP000001292"/>
    </source>
</evidence>
<dbReference type="OMA" id="YQMITAL"/>
<dbReference type="STRING" id="7238.B4I6F0"/>
<keyword evidence="1" id="KW-0472">Membrane</keyword>
<accession>B4I6F0</accession>
<protein>
    <submittedName>
        <fullName evidence="2">GM23069</fullName>
    </submittedName>
</protein>
<proteinExistence type="predicted"/>
<feature type="transmembrane region" description="Helical" evidence="1">
    <location>
        <begin position="91"/>
        <end position="108"/>
    </location>
</feature>
<organism evidence="3">
    <name type="scientific">Drosophila sechellia</name>
    <name type="common">Fruit fly</name>
    <dbReference type="NCBI Taxonomy" id="7238"/>
    <lineage>
        <taxon>Eukaryota</taxon>
        <taxon>Metazoa</taxon>
        <taxon>Ecdysozoa</taxon>
        <taxon>Arthropoda</taxon>
        <taxon>Hexapoda</taxon>
        <taxon>Insecta</taxon>
        <taxon>Pterygota</taxon>
        <taxon>Neoptera</taxon>
        <taxon>Endopterygota</taxon>
        <taxon>Diptera</taxon>
        <taxon>Brachycera</taxon>
        <taxon>Muscomorpha</taxon>
        <taxon>Ephydroidea</taxon>
        <taxon>Drosophilidae</taxon>
        <taxon>Drosophila</taxon>
        <taxon>Sophophora</taxon>
    </lineage>
</organism>
<keyword evidence="3" id="KW-1185">Reference proteome</keyword>
<keyword evidence="1" id="KW-1133">Transmembrane helix</keyword>
<dbReference type="Proteomes" id="UP000001292">
    <property type="component" value="Unassembled WGS sequence"/>
</dbReference>
<dbReference type="PhylomeDB" id="B4I6F0"/>
<dbReference type="EMBL" id="CH480823">
    <property type="protein sequence ID" value="EDW56356.1"/>
    <property type="molecule type" value="Genomic_DNA"/>
</dbReference>
<sequence>MDIPNDIFGNEQQVAIRPAAPSAMGNIPDVVEPGSRPQKYTFHEVYQMITALTWPRILFGLLVRHEWNYIFLSLGFLSLDAIEALQNFNPLQHLAIVGMTILSNILIYKSIRPYVRVQLYEWLIRADVNVHITEETVLRVVNCVNRCLVTLQFIIFQTEIIDLLLMMLALEVVRKIVWYTNILLLIRIVLCVTVVCPRLFGLFDNNATGRAYYRFKIKKCVLQIVDNLADMGVEVNLLIIERWKQEAYAMRELYYDFEDWPNRE</sequence>
<evidence type="ECO:0000313" key="2">
    <source>
        <dbReference type="EMBL" id="EDW56356.1"/>
    </source>
</evidence>
<dbReference type="AlphaFoldDB" id="B4I6F0"/>
<feature type="transmembrane region" description="Helical" evidence="1">
    <location>
        <begin position="176"/>
        <end position="200"/>
    </location>
</feature>
<feature type="transmembrane region" description="Helical" evidence="1">
    <location>
        <begin position="148"/>
        <end position="170"/>
    </location>
</feature>
<gene>
    <name evidence="2" type="primary">Dsec\GM23069</name>
    <name evidence="2" type="ORF">Dsec_GM23069</name>
</gene>
<dbReference type="GO" id="GO:0048036">
    <property type="term" value="P:central complex development"/>
    <property type="evidence" value="ECO:0007669"/>
    <property type="project" value="EnsemblMetazoa"/>
</dbReference>